<sequence>MDSVDGGEKGVAVIYVATDSTSVDEYINQLNLMKQMYQYETNKCNSPDGTDTACKNYKQFVWWQGGKIGCSKAICRAPPSTTSTMMICYFEKKSVFYGINWFEEEEEFPPTFLRAVRTRLDLSLQQNGWIDR</sequence>
<proteinExistence type="predicted"/>
<dbReference type="Proteomes" id="UP000030764">
    <property type="component" value="Unassembled WGS sequence"/>
</dbReference>
<accession>A0A085MAZ8</accession>
<dbReference type="Gene3D" id="3.40.33.10">
    <property type="entry name" value="CAP"/>
    <property type="match status" value="1"/>
</dbReference>
<reference evidence="1 2" key="1">
    <citation type="journal article" date="2014" name="Nat. Genet.">
        <title>Genome and transcriptome of the porcine whipworm Trichuris suis.</title>
        <authorList>
            <person name="Jex A.R."/>
            <person name="Nejsum P."/>
            <person name="Schwarz E.M."/>
            <person name="Hu L."/>
            <person name="Young N.D."/>
            <person name="Hall R.S."/>
            <person name="Korhonen P.K."/>
            <person name="Liao S."/>
            <person name="Thamsborg S."/>
            <person name="Xia J."/>
            <person name="Xu P."/>
            <person name="Wang S."/>
            <person name="Scheerlinck J.P."/>
            <person name="Hofmann A."/>
            <person name="Sternberg P.W."/>
            <person name="Wang J."/>
            <person name="Gasser R.B."/>
        </authorList>
    </citation>
    <scope>NUCLEOTIDE SEQUENCE [LARGE SCALE GENOMIC DNA]</scope>
    <source>
        <strain evidence="1">DCEP-RM93M</strain>
    </source>
</reference>
<evidence type="ECO:0008006" key="3">
    <source>
        <dbReference type="Google" id="ProtNLM"/>
    </source>
</evidence>
<gene>
    <name evidence="1" type="ORF">M513_04737</name>
</gene>
<dbReference type="AlphaFoldDB" id="A0A085MAZ8"/>
<dbReference type="EMBL" id="KL363208">
    <property type="protein sequence ID" value="KFD54394.1"/>
    <property type="molecule type" value="Genomic_DNA"/>
</dbReference>
<dbReference type="InterPro" id="IPR035940">
    <property type="entry name" value="CAP_sf"/>
</dbReference>
<evidence type="ECO:0000313" key="1">
    <source>
        <dbReference type="EMBL" id="KFD54394.1"/>
    </source>
</evidence>
<protein>
    <recommendedName>
        <fullName evidence="3">SCP domain-containing protein</fullName>
    </recommendedName>
</protein>
<dbReference type="SUPFAM" id="SSF55797">
    <property type="entry name" value="PR-1-like"/>
    <property type="match status" value="1"/>
</dbReference>
<evidence type="ECO:0000313" key="2">
    <source>
        <dbReference type="Proteomes" id="UP000030764"/>
    </source>
</evidence>
<keyword evidence="2" id="KW-1185">Reference proteome</keyword>
<organism evidence="1 2">
    <name type="scientific">Trichuris suis</name>
    <name type="common">pig whipworm</name>
    <dbReference type="NCBI Taxonomy" id="68888"/>
    <lineage>
        <taxon>Eukaryota</taxon>
        <taxon>Metazoa</taxon>
        <taxon>Ecdysozoa</taxon>
        <taxon>Nematoda</taxon>
        <taxon>Enoplea</taxon>
        <taxon>Dorylaimia</taxon>
        <taxon>Trichinellida</taxon>
        <taxon>Trichuridae</taxon>
        <taxon>Trichuris</taxon>
    </lineage>
</organism>
<name>A0A085MAZ8_9BILA</name>